<dbReference type="GO" id="GO:0004527">
    <property type="term" value="F:exonuclease activity"/>
    <property type="evidence" value="ECO:0000318"/>
    <property type="project" value="GO_Central"/>
</dbReference>
<accession>B3RLG6</accession>
<dbReference type="InParanoid" id="B3RLG6"/>
<keyword evidence="4" id="KW-0540">Nuclease</keyword>
<evidence type="ECO:0000256" key="6">
    <source>
        <dbReference type="ARBA" id="ARBA00022839"/>
    </source>
</evidence>
<evidence type="ECO:0000313" key="9">
    <source>
        <dbReference type="EMBL" id="EDV29534.1"/>
    </source>
</evidence>
<dbReference type="PANTHER" id="PTHR12801:SF158">
    <property type="entry name" value="RNA EXONUCLEASE 4"/>
    <property type="match status" value="1"/>
</dbReference>
<evidence type="ECO:0000256" key="3">
    <source>
        <dbReference type="ARBA" id="ARBA00016937"/>
    </source>
</evidence>
<dbReference type="KEGG" id="tad:TRIADDRAFT_19790"/>
<protein>
    <recommendedName>
        <fullName evidence="3">RNA exonuclease 4</fullName>
    </recommendedName>
</protein>
<dbReference type="GO" id="GO:0006396">
    <property type="term" value="P:RNA processing"/>
    <property type="evidence" value="ECO:0000318"/>
    <property type="project" value="GO_Central"/>
</dbReference>
<reference evidence="9 10" key="1">
    <citation type="journal article" date="2008" name="Nature">
        <title>The Trichoplax genome and the nature of placozoans.</title>
        <authorList>
            <person name="Srivastava M."/>
            <person name="Begovic E."/>
            <person name="Chapman J."/>
            <person name="Putnam N.H."/>
            <person name="Hellsten U."/>
            <person name="Kawashima T."/>
            <person name="Kuo A."/>
            <person name="Mitros T."/>
            <person name="Salamov A."/>
            <person name="Carpenter M.L."/>
            <person name="Signorovitch A.Y."/>
            <person name="Moreno M.A."/>
            <person name="Kamm K."/>
            <person name="Grimwood J."/>
            <person name="Schmutz J."/>
            <person name="Shapiro H."/>
            <person name="Grigoriev I.V."/>
            <person name="Buss L.W."/>
            <person name="Schierwater B."/>
            <person name="Dellaporta S.L."/>
            <person name="Rokhsar D.S."/>
        </authorList>
    </citation>
    <scope>NUCLEOTIDE SEQUENCE [LARGE SCALE GENOMIC DNA]</scope>
    <source>
        <strain evidence="9 10">Grell-BS-1999</strain>
    </source>
</reference>
<dbReference type="GeneID" id="6749187"/>
<dbReference type="HOGENOM" id="CLU_022453_3_1_1"/>
<dbReference type="InterPro" id="IPR013520">
    <property type="entry name" value="Ribonucl_H"/>
</dbReference>
<dbReference type="Gene3D" id="3.30.420.10">
    <property type="entry name" value="Ribonuclease H-like superfamily/Ribonuclease H"/>
    <property type="match status" value="1"/>
</dbReference>
<dbReference type="CDD" id="cd06144">
    <property type="entry name" value="REX4_like"/>
    <property type="match status" value="1"/>
</dbReference>
<dbReference type="SMART" id="SM00479">
    <property type="entry name" value="EXOIII"/>
    <property type="match status" value="1"/>
</dbReference>
<dbReference type="PANTHER" id="PTHR12801">
    <property type="entry name" value="RNA EXONUCLEASE REXO1 / RECO3 FAMILY MEMBER-RELATED"/>
    <property type="match status" value="1"/>
</dbReference>
<dbReference type="eggNOG" id="KOG2249">
    <property type="taxonomic scope" value="Eukaryota"/>
</dbReference>
<dbReference type="AlphaFoldDB" id="B3RLG6"/>
<sequence>KKTTAVIALDCEMVGIGYDGKESALARVSIVNSYGETIYDKYVKPIEKVTDYRTPVSGIIADNLLNAPDFATVQTEVFEIIQGRTLVGHAIKNDLKQLMLGHPKKRLRDTSTFSFFRQVNKGHTPSLRKLAKEILGLDIQIGQHSSVEDARACIQLYNRFKKEWELSLQKKKPHNRIKTSM</sequence>
<comment type="subcellular location">
    <subcellularLocation>
        <location evidence="1">Nucleus</location>
    </subcellularLocation>
</comment>
<evidence type="ECO:0000256" key="5">
    <source>
        <dbReference type="ARBA" id="ARBA00022801"/>
    </source>
</evidence>
<evidence type="ECO:0000256" key="1">
    <source>
        <dbReference type="ARBA" id="ARBA00004123"/>
    </source>
</evidence>
<feature type="domain" description="Exonuclease" evidence="8">
    <location>
        <begin position="5"/>
        <end position="166"/>
    </location>
</feature>
<keyword evidence="6" id="KW-0269">Exonuclease</keyword>
<evidence type="ECO:0000259" key="8">
    <source>
        <dbReference type="SMART" id="SM00479"/>
    </source>
</evidence>
<organism evidence="9 10">
    <name type="scientific">Trichoplax adhaerens</name>
    <name type="common">Trichoplax reptans</name>
    <dbReference type="NCBI Taxonomy" id="10228"/>
    <lineage>
        <taxon>Eukaryota</taxon>
        <taxon>Metazoa</taxon>
        <taxon>Placozoa</taxon>
        <taxon>Uniplacotomia</taxon>
        <taxon>Trichoplacea</taxon>
        <taxon>Trichoplacidae</taxon>
        <taxon>Trichoplax</taxon>
    </lineage>
</organism>
<dbReference type="InterPro" id="IPR036397">
    <property type="entry name" value="RNaseH_sf"/>
</dbReference>
<dbReference type="GO" id="GO:0008408">
    <property type="term" value="F:3'-5' exonuclease activity"/>
    <property type="evidence" value="ECO:0007669"/>
    <property type="project" value="InterPro"/>
</dbReference>
<dbReference type="SUPFAM" id="SSF53098">
    <property type="entry name" value="Ribonuclease H-like"/>
    <property type="match status" value="1"/>
</dbReference>
<name>B3RLG6_TRIAD</name>
<dbReference type="RefSeq" id="XP_002108736.1">
    <property type="nucleotide sequence ID" value="XM_002108700.1"/>
</dbReference>
<dbReference type="PhylomeDB" id="B3RLG6"/>
<dbReference type="Pfam" id="PF00929">
    <property type="entry name" value="RNase_T"/>
    <property type="match status" value="1"/>
</dbReference>
<evidence type="ECO:0000313" key="10">
    <source>
        <dbReference type="Proteomes" id="UP000009022"/>
    </source>
</evidence>
<dbReference type="OrthoDB" id="8191639at2759"/>
<dbReference type="InterPro" id="IPR012337">
    <property type="entry name" value="RNaseH-like_sf"/>
</dbReference>
<dbReference type="GO" id="GO:0006364">
    <property type="term" value="P:rRNA processing"/>
    <property type="evidence" value="ECO:0007669"/>
    <property type="project" value="InterPro"/>
</dbReference>
<dbReference type="InterPro" id="IPR047021">
    <property type="entry name" value="REXO1/3/4-like"/>
</dbReference>
<keyword evidence="7" id="KW-0539">Nucleus</keyword>
<evidence type="ECO:0000256" key="4">
    <source>
        <dbReference type="ARBA" id="ARBA00022722"/>
    </source>
</evidence>
<proteinExistence type="inferred from homology"/>
<keyword evidence="10" id="KW-1185">Reference proteome</keyword>
<keyword evidence="5" id="KW-0378">Hydrolase</keyword>
<gene>
    <name evidence="9" type="ORF">TRIADDRAFT_19790</name>
</gene>
<dbReference type="STRING" id="10228.B3RLG6"/>
<dbReference type="Proteomes" id="UP000009022">
    <property type="component" value="Unassembled WGS sequence"/>
</dbReference>
<dbReference type="GO" id="GO:0006308">
    <property type="term" value="P:DNA catabolic process"/>
    <property type="evidence" value="ECO:0000318"/>
    <property type="project" value="GO_Central"/>
</dbReference>
<comment type="similarity">
    <text evidence="2">Belongs to the REXO4 family.</text>
</comment>
<dbReference type="EMBL" id="DS985241">
    <property type="protein sequence ID" value="EDV29534.1"/>
    <property type="molecule type" value="Genomic_DNA"/>
</dbReference>
<feature type="non-terminal residue" evidence="9">
    <location>
        <position position="1"/>
    </location>
</feature>
<dbReference type="GO" id="GO:0003676">
    <property type="term" value="F:nucleic acid binding"/>
    <property type="evidence" value="ECO:0007669"/>
    <property type="project" value="InterPro"/>
</dbReference>
<dbReference type="GO" id="GO:0005634">
    <property type="term" value="C:nucleus"/>
    <property type="evidence" value="ECO:0000318"/>
    <property type="project" value="GO_Central"/>
</dbReference>
<dbReference type="OMA" id="NWPCALP"/>
<dbReference type="CTD" id="6749187"/>
<dbReference type="InterPro" id="IPR037431">
    <property type="entry name" value="REX4_DEDDh_dom"/>
</dbReference>
<evidence type="ECO:0000256" key="7">
    <source>
        <dbReference type="ARBA" id="ARBA00023242"/>
    </source>
</evidence>
<evidence type="ECO:0000256" key="2">
    <source>
        <dbReference type="ARBA" id="ARBA00010489"/>
    </source>
</evidence>
<dbReference type="FunFam" id="3.30.420.10:FF:000007">
    <property type="entry name" value="Interferon-stimulated exonuclease gene 20"/>
    <property type="match status" value="1"/>
</dbReference>